<keyword evidence="1" id="KW-1133">Transmembrane helix</keyword>
<accession>A0A9W6L3X6</accession>
<keyword evidence="3" id="KW-1185">Reference proteome</keyword>
<reference evidence="2" key="2">
    <citation type="submission" date="2023-01" db="EMBL/GenBank/DDBJ databases">
        <authorList>
            <person name="Sun Q."/>
            <person name="Evtushenko L."/>
        </authorList>
    </citation>
    <scope>NUCLEOTIDE SEQUENCE</scope>
    <source>
        <strain evidence="2">VKM Ac-1069</strain>
    </source>
</reference>
<feature type="transmembrane region" description="Helical" evidence="1">
    <location>
        <begin position="163"/>
        <end position="182"/>
    </location>
</feature>
<evidence type="ECO:0000313" key="3">
    <source>
        <dbReference type="Proteomes" id="UP001143463"/>
    </source>
</evidence>
<sequence>MRRADLLLGIVAPIAAYWVLTALGASDLTALAWGALFPLVGVLVGIARERRVDVLAALSLGAIAASVAGALLLHSATFLLVKESLMTGVIGLGFLGSLLARRPLPVLLLRGRPGAAEVIEARWVDPGFRRALRGITIVWGCALLAEAGLRVVLALFVPPGVLMVVSPLLAAAVLGPVALWTARRRAALRRTPVPVPA</sequence>
<organism evidence="2 3">
    <name type="scientific">Pseudonocardia halophobica</name>
    <dbReference type="NCBI Taxonomy" id="29401"/>
    <lineage>
        <taxon>Bacteria</taxon>
        <taxon>Bacillati</taxon>
        <taxon>Actinomycetota</taxon>
        <taxon>Actinomycetes</taxon>
        <taxon>Pseudonocardiales</taxon>
        <taxon>Pseudonocardiaceae</taxon>
        <taxon>Pseudonocardia</taxon>
    </lineage>
</organism>
<name>A0A9W6L3X6_9PSEU</name>
<gene>
    <name evidence="2" type="ORF">GCM10017577_28010</name>
</gene>
<dbReference type="EMBL" id="BSFQ01000009">
    <property type="protein sequence ID" value="GLL11660.1"/>
    <property type="molecule type" value="Genomic_DNA"/>
</dbReference>
<dbReference type="Proteomes" id="UP001143463">
    <property type="component" value="Unassembled WGS sequence"/>
</dbReference>
<evidence type="ECO:0000313" key="2">
    <source>
        <dbReference type="EMBL" id="GLL11660.1"/>
    </source>
</evidence>
<dbReference type="AlphaFoldDB" id="A0A9W6L3X6"/>
<protein>
    <recommendedName>
        <fullName evidence="4">Intracellular septation protein A</fullName>
    </recommendedName>
</protein>
<feature type="transmembrane region" description="Helical" evidence="1">
    <location>
        <begin position="79"/>
        <end position="100"/>
    </location>
</feature>
<proteinExistence type="predicted"/>
<dbReference type="NCBIfam" id="NF041646">
    <property type="entry name" value="VC0807_fam"/>
    <property type="match status" value="1"/>
</dbReference>
<keyword evidence="1" id="KW-0812">Transmembrane</keyword>
<evidence type="ECO:0000256" key="1">
    <source>
        <dbReference type="SAM" id="Phobius"/>
    </source>
</evidence>
<evidence type="ECO:0008006" key="4">
    <source>
        <dbReference type="Google" id="ProtNLM"/>
    </source>
</evidence>
<reference evidence="2" key="1">
    <citation type="journal article" date="2014" name="Int. J. Syst. Evol. Microbiol.">
        <title>Complete genome sequence of Corynebacterium casei LMG S-19264T (=DSM 44701T), isolated from a smear-ripened cheese.</title>
        <authorList>
            <consortium name="US DOE Joint Genome Institute (JGI-PGF)"/>
            <person name="Walter F."/>
            <person name="Albersmeier A."/>
            <person name="Kalinowski J."/>
            <person name="Ruckert C."/>
        </authorList>
    </citation>
    <scope>NUCLEOTIDE SEQUENCE</scope>
    <source>
        <strain evidence="2">VKM Ac-1069</strain>
    </source>
</reference>
<feature type="transmembrane region" description="Helical" evidence="1">
    <location>
        <begin position="54"/>
        <end position="73"/>
    </location>
</feature>
<comment type="caution">
    <text evidence="2">The sequence shown here is derived from an EMBL/GenBank/DDBJ whole genome shotgun (WGS) entry which is preliminary data.</text>
</comment>
<keyword evidence="1" id="KW-0472">Membrane</keyword>
<feature type="transmembrane region" description="Helical" evidence="1">
    <location>
        <begin position="137"/>
        <end position="157"/>
    </location>
</feature>
<feature type="transmembrane region" description="Helical" evidence="1">
    <location>
        <begin position="30"/>
        <end position="47"/>
    </location>
</feature>
<feature type="transmembrane region" description="Helical" evidence="1">
    <location>
        <begin position="7"/>
        <end position="24"/>
    </location>
</feature>